<comment type="caution">
    <text evidence="1">The sequence shown here is derived from an EMBL/GenBank/DDBJ whole genome shotgun (WGS) entry which is preliminary data.</text>
</comment>
<dbReference type="PANTHER" id="PTHR45033:SF1">
    <property type="entry name" value="OXIDOREDUCTASE (EUROFUNG)"/>
    <property type="match status" value="1"/>
</dbReference>
<dbReference type="EMBL" id="JBBXMP010000055">
    <property type="protein sequence ID" value="KAL0064885.1"/>
    <property type="molecule type" value="Genomic_DNA"/>
</dbReference>
<reference evidence="1 2" key="1">
    <citation type="submission" date="2024-05" db="EMBL/GenBank/DDBJ databases">
        <title>A draft genome resource for the thread blight pathogen Marasmius tenuissimus strain MS-2.</title>
        <authorList>
            <person name="Yulfo-Soto G.E."/>
            <person name="Baruah I.K."/>
            <person name="Amoako-Attah I."/>
            <person name="Bukari Y."/>
            <person name="Meinhardt L.W."/>
            <person name="Bailey B.A."/>
            <person name="Cohen S.P."/>
        </authorList>
    </citation>
    <scope>NUCLEOTIDE SEQUENCE [LARGE SCALE GENOMIC DNA]</scope>
    <source>
        <strain evidence="1 2">MS-2</strain>
    </source>
</reference>
<dbReference type="Gene3D" id="3.90.180.10">
    <property type="entry name" value="Medium-chain alcohol dehydrogenases, catalytic domain"/>
    <property type="match status" value="1"/>
</dbReference>
<keyword evidence="2" id="KW-1185">Reference proteome</keyword>
<sequence>MHSEPSQNGSIVAAAIMREITLRGLLAGPLDLFKRMLRLMTANPEITRPLIDRVFSFEEIIKAFEYLESQAHVGKVVIKVT</sequence>
<proteinExistence type="predicted"/>
<accession>A0ABR2ZU92</accession>
<gene>
    <name evidence="1" type="ORF">AAF712_008138</name>
</gene>
<protein>
    <recommendedName>
        <fullName evidence="3">Alcohol dehydrogenase</fullName>
    </recommendedName>
</protein>
<organism evidence="1 2">
    <name type="scientific">Marasmius tenuissimus</name>
    <dbReference type="NCBI Taxonomy" id="585030"/>
    <lineage>
        <taxon>Eukaryota</taxon>
        <taxon>Fungi</taxon>
        <taxon>Dikarya</taxon>
        <taxon>Basidiomycota</taxon>
        <taxon>Agaricomycotina</taxon>
        <taxon>Agaricomycetes</taxon>
        <taxon>Agaricomycetidae</taxon>
        <taxon>Agaricales</taxon>
        <taxon>Marasmiineae</taxon>
        <taxon>Marasmiaceae</taxon>
        <taxon>Marasmius</taxon>
    </lineage>
</organism>
<dbReference type="PANTHER" id="PTHR45033">
    <property type="match status" value="1"/>
</dbReference>
<evidence type="ECO:0000313" key="1">
    <source>
        <dbReference type="EMBL" id="KAL0064885.1"/>
    </source>
</evidence>
<name>A0ABR2ZU92_9AGAR</name>
<evidence type="ECO:0000313" key="2">
    <source>
        <dbReference type="Proteomes" id="UP001437256"/>
    </source>
</evidence>
<dbReference type="Pfam" id="PF13602">
    <property type="entry name" value="ADH_zinc_N_2"/>
    <property type="match status" value="1"/>
</dbReference>
<dbReference type="InterPro" id="IPR052711">
    <property type="entry name" value="Zinc_ADH-like"/>
</dbReference>
<evidence type="ECO:0008006" key="3">
    <source>
        <dbReference type="Google" id="ProtNLM"/>
    </source>
</evidence>
<dbReference type="Proteomes" id="UP001437256">
    <property type="component" value="Unassembled WGS sequence"/>
</dbReference>